<dbReference type="Proteomes" id="UP000660680">
    <property type="component" value="Unassembled WGS sequence"/>
</dbReference>
<dbReference type="RefSeq" id="WP_189213690.1">
    <property type="nucleotide sequence ID" value="NZ_BMRB01000007.1"/>
</dbReference>
<proteinExistence type="predicted"/>
<dbReference type="AlphaFoldDB" id="A0A918GQM6"/>
<organism evidence="1 2">
    <name type="scientific">Actinokineospora fastidiosa</name>
    <dbReference type="NCBI Taxonomy" id="1816"/>
    <lineage>
        <taxon>Bacteria</taxon>
        <taxon>Bacillati</taxon>
        <taxon>Actinomycetota</taxon>
        <taxon>Actinomycetes</taxon>
        <taxon>Pseudonocardiales</taxon>
        <taxon>Pseudonocardiaceae</taxon>
        <taxon>Actinokineospora</taxon>
    </lineage>
</organism>
<sequence length="175" mass="19670">MLHVADSAKHVPESAEQAAIMPMKWVSPIFQWYSSGSPFVMHASGAGKTYNFITALRDIDKVSGSFVDLLDHFGRDYLTSLIREHLLDGPCESRRRTLSRFRWVDDEDRPETKRGFATGRVDLCEIQQAHVVRPDSDGGIKPWLSHVADQTPVERQLPVANASMWAPLPLKLMGV</sequence>
<keyword evidence="2" id="KW-1185">Reference proteome</keyword>
<reference evidence="1" key="1">
    <citation type="journal article" date="2014" name="Int. J. Syst. Evol. Microbiol.">
        <title>Complete genome sequence of Corynebacterium casei LMG S-19264T (=DSM 44701T), isolated from a smear-ripened cheese.</title>
        <authorList>
            <consortium name="US DOE Joint Genome Institute (JGI-PGF)"/>
            <person name="Walter F."/>
            <person name="Albersmeier A."/>
            <person name="Kalinowski J."/>
            <person name="Ruckert C."/>
        </authorList>
    </citation>
    <scope>NUCLEOTIDE SEQUENCE</scope>
    <source>
        <strain evidence="1">JCM 3276</strain>
    </source>
</reference>
<comment type="caution">
    <text evidence="1">The sequence shown here is derived from an EMBL/GenBank/DDBJ whole genome shotgun (WGS) entry which is preliminary data.</text>
</comment>
<name>A0A918GQM6_9PSEU</name>
<protein>
    <submittedName>
        <fullName evidence="1">Uncharacterized protein</fullName>
    </submittedName>
</protein>
<gene>
    <name evidence="1" type="ORF">GCM10010171_56930</name>
</gene>
<dbReference type="EMBL" id="BMRB01000007">
    <property type="protein sequence ID" value="GGS54410.1"/>
    <property type="molecule type" value="Genomic_DNA"/>
</dbReference>
<reference evidence="1" key="2">
    <citation type="submission" date="2020-09" db="EMBL/GenBank/DDBJ databases">
        <authorList>
            <person name="Sun Q."/>
            <person name="Ohkuma M."/>
        </authorList>
    </citation>
    <scope>NUCLEOTIDE SEQUENCE</scope>
    <source>
        <strain evidence="1">JCM 3276</strain>
    </source>
</reference>
<accession>A0A918GQM6</accession>
<evidence type="ECO:0000313" key="2">
    <source>
        <dbReference type="Proteomes" id="UP000660680"/>
    </source>
</evidence>
<evidence type="ECO:0000313" key="1">
    <source>
        <dbReference type="EMBL" id="GGS54410.1"/>
    </source>
</evidence>